<proteinExistence type="inferred from homology"/>
<dbReference type="Gene3D" id="3.90.550.10">
    <property type="entry name" value="Spore Coat Polysaccharide Biosynthesis Protein SpsA, Chain A"/>
    <property type="match status" value="1"/>
</dbReference>
<name>A0ABY4CU33_9BACL</name>
<protein>
    <submittedName>
        <fullName evidence="6">Glycosyltransferase family 2 protein</fullName>
    </submittedName>
</protein>
<dbReference type="Pfam" id="PF00535">
    <property type="entry name" value="Glycos_transf_2"/>
    <property type="match status" value="1"/>
</dbReference>
<keyword evidence="7" id="KW-1185">Reference proteome</keyword>
<feature type="domain" description="Glycosyltransferase 2-like" evidence="5">
    <location>
        <begin position="7"/>
        <end position="126"/>
    </location>
</feature>
<accession>A0ABY4CU33</accession>
<comment type="pathway">
    <text evidence="1">Cell wall biogenesis; cell wall polysaccharide biosynthesis.</text>
</comment>
<dbReference type="Proteomes" id="UP000830167">
    <property type="component" value="Chromosome"/>
</dbReference>
<keyword evidence="3" id="KW-0328">Glycosyltransferase</keyword>
<dbReference type="SUPFAM" id="SSF53448">
    <property type="entry name" value="Nucleotide-diphospho-sugar transferases"/>
    <property type="match status" value="1"/>
</dbReference>
<evidence type="ECO:0000256" key="1">
    <source>
        <dbReference type="ARBA" id="ARBA00004776"/>
    </source>
</evidence>
<gene>
    <name evidence="6" type="ORF">LSG31_03840</name>
</gene>
<evidence type="ECO:0000256" key="3">
    <source>
        <dbReference type="ARBA" id="ARBA00022676"/>
    </source>
</evidence>
<evidence type="ECO:0000259" key="5">
    <source>
        <dbReference type="Pfam" id="PF00535"/>
    </source>
</evidence>
<dbReference type="EMBL" id="CP089291">
    <property type="protein sequence ID" value="UOF91395.1"/>
    <property type="molecule type" value="Genomic_DNA"/>
</dbReference>
<dbReference type="PANTHER" id="PTHR43179:SF12">
    <property type="entry name" value="GALACTOFURANOSYLTRANSFERASE GLFT2"/>
    <property type="match status" value="1"/>
</dbReference>
<dbReference type="InterPro" id="IPR029044">
    <property type="entry name" value="Nucleotide-diphossugar_trans"/>
</dbReference>
<dbReference type="InterPro" id="IPR001173">
    <property type="entry name" value="Glyco_trans_2-like"/>
</dbReference>
<evidence type="ECO:0000313" key="7">
    <source>
        <dbReference type="Proteomes" id="UP000830167"/>
    </source>
</evidence>
<evidence type="ECO:0000256" key="2">
    <source>
        <dbReference type="ARBA" id="ARBA00006739"/>
    </source>
</evidence>
<reference evidence="6" key="1">
    <citation type="submission" date="2021-12" db="EMBL/GenBank/DDBJ databases">
        <title>Alicyclobacillaceae gen. nov., sp. nov., isolated from chalcocite enrichment system.</title>
        <authorList>
            <person name="Jiang Z."/>
        </authorList>
    </citation>
    <scope>NUCLEOTIDE SEQUENCE</scope>
    <source>
        <strain evidence="6">MYW30-H2</strain>
    </source>
</reference>
<organism evidence="6 7">
    <name type="scientific">Fodinisporobacter ferrooxydans</name>
    <dbReference type="NCBI Taxonomy" id="2901836"/>
    <lineage>
        <taxon>Bacteria</taxon>
        <taxon>Bacillati</taxon>
        <taxon>Bacillota</taxon>
        <taxon>Bacilli</taxon>
        <taxon>Bacillales</taxon>
        <taxon>Alicyclobacillaceae</taxon>
        <taxon>Fodinisporobacter</taxon>
    </lineage>
</organism>
<dbReference type="PANTHER" id="PTHR43179">
    <property type="entry name" value="RHAMNOSYLTRANSFERASE WBBL"/>
    <property type="match status" value="1"/>
</dbReference>
<dbReference type="RefSeq" id="WP_347438087.1">
    <property type="nucleotide sequence ID" value="NZ_CP089291.1"/>
</dbReference>
<keyword evidence="4" id="KW-0808">Transferase</keyword>
<comment type="similarity">
    <text evidence="2">Belongs to the glycosyltransferase 2 family.</text>
</comment>
<sequence>MITPLVSIVILCWNRKEDVLESLRRIRDIEYENIEIIVVDNCSTDGTQIAIEEQFPEVKLIKMFKNIGIEAYNIGFKNAKGKYIVILDDDSFPRRDSIGRMVEKFEEDEKLGVVAFDIRNYYQYDEIINKKIDEIDNNKAIVSNNYIMSFNGAGAGVRSDVFEKVGFYPEEFFLYCNEQDTSFRILDSGYKIQFFYDVVAYHKYSPKNRASWRAPFYYTRNAFWLIWKNYPFYFALRSTIHLMYDCIYHSMEQSTWIYIKAMISAFLYMNQIKGKRKPVQIHIVENLRIPFNLSFTFYK</sequence>
<evidence type="ECO:0000313" key="6">
    <source>
        <dbReference type="EMBL" id="UOF91395.1"/>
    </source>
</evidence>
<evidence type="ECO:0000256" key="4">
    <source>
        <dbReference type="ARBA" id="ARBA00022679"/>
    </source>
</evidence>